<dbReference type="InterPro" id="IPR013825">
    <property type="entry name" value="Topo_IA_cen_sub2"/>
</dbReference>
<dbReference type="Pfam" id="PF01751">
    <property type="entry name" value="Toprim"/>
    <property type="match status" value="1"/>
</dbReference>
<evidence type="ECO:0000259" key="11">
    <source>
        <dbReference type="PROSITE" id="PS50880"/>
    </source>
</evidence>
<evidence type="ECO:0000313" key="13">
    <source>
        <dbReference type="EMBL" id="AIY84493.1"/>
    </source>
</evidence>
<dbReference type="SUPFAM" id="SSF56712">
    <property type="entry name" value="Prokaryotic type I DNA topoisomerase"/>
    <property type="match status" value="1"/>
</dbReference>
<evidence type="ECO:0000256" key="10">
    <source>
        <dbReference type="ARBA" id="ARBA00032877"/>
    </source>
</evidence>
<dbReference type="InterPro" id="IPR013824">
    <property type="entry name" value="Topo_IA_cen_sub1"/>
</dbReference>
<dbReference type="EMBL" id="CP006905">
    <property type="protein sequence ID" value="AIY84493.1"/>
    <property type="molecule type" value="Genomic_DNA"/>
</dbReference>
<dbReference type="CDD" id="cd03362">
    <property type="entry name" value="TOPRIM_TopoIA_TopoIII"/>
    <property type="match status" value="1"/>
</dbReference>
<dbReference type="Gene3D" id="3.40.50.140">
    <property type="match status" value="1"/>
</dbReference>
<dbReference type="Gene3D" id="1.10.460.10">
    <property type="entry name" value="Topoisomerase I, domain 2"/>
    <property type="match status" value="1"/>
</dbReference>
<dbReference type="InterPro" id="IPR003602">
    <property type="entry name" value="Topo_IA_DNA-bd_dom"/>
</dbReference>
<evidence type="ECO:0000256" key="2">
    <source>
        <dbReference type="ARBA" id="ARBA00009446"/>
    </source>
</evidence>
<dbReference type="GO" id="GO:0003677">
    <property type="term" value="F:DNA binding"/>
    <property type="evidence" value="ECO:0007669"/>
    <property type="project" value="UniProtKB-KW"/>
</dbReference>
<dbReference type="InterPro" id="IPR013497">
    <property type="entry name" value="Topo_IA_cen"/>
</dbReference>
<organism evidence="13 14">
    <name type="scientific">Clostridium baratii str. Sullivan</name>
    <dbReference type="NCBI Taxonomy" id="1415775"/>
    <lineage>
        <taxon>Bacteria</taxon>
        <taxon>Bacillati</taxon>
        <taxon>Bacillota</taxon>
        <taxon>Clostridia</taxon>
        <taxon>Eubacteriales</taxon>
        <taxon>Clostridiaceae</taxon>
        <taxon>Clostridium</taxon>
    </lineage>
</organism>
<dbReference type="PROSITE" id="PS52039">
    <property type="entry name" value="TOPO_IA_2"/>
    <property type="match status" value="1"/>
</dbReference>
<dbReference type="HOGENOM" id="CLU_002929_5_2_9"/>
<evidence type="ECO:0000313" key="14">
    <source>
        <dbReference type="Proteomes" id="UP000030635"/>
    </source>
</evidence>
<dbReference type="PRINTS" id="PR00417">
    <property type="entry name" value="PRTPISMRASEI"/>
</dbReference>
<dbReference type="InterPro" id="IPR023405">
    <property type="entry name" value="Topo_IA_core_domain"/>
</dbReference>
<dbReference type="PANTHER" id="PTHR11390:SF21">
    <property type="entry name" value="DNA TOPOISOMERASE 3-ALPHA"/>
    <property type="match status" value="1"/>
</dbReference>
<dbReference type="Pfam" id="PF01131">
    <property type="entry name" value="Topoisom_bac"/>
    <property type="match status" value="1"/>
</dbReference>
<dbReference type="InterPro" id="IPR013826">
    <property type="entry name" value="Topo_IA_cen_sub3"/>
</dbReference>
<evidence type="ECO:0000256" key="8">
    <source>
        <dbReference type="ARBA" id="ARBA00031985"/>
    </source>
</evidence>
<dbReference type="STRING" id="1561.NPD11_1008"/>
<dbReference type="Gene3D" id="1.10.290.10">
    <property type="entry name" value="Topoisomerase I, domain 4"/>
    <property type="match status" value="1"/>
</dbReference>
<proteinExistence type="inferred from homology"/>
<comment type="similarity">
    <text evidence="2">Belongs to the type IA topoisomerase family.</text>
</comment>
<dbReference type="PANTHER" id="PTHR11390">
    <property type="entry name" value="PROKARYOTIC DNA TOPOISOMERASE"/>
    <property type="match status" value="1"/>
</dbReference>
<dbReference type="PROSITE" id="PS50880">
    <property type="entry name" value="TOPRIM"/>
    <property type="match status" value="1"/>
</dbReference>
<dbReference type="CDD" id="cd00186">
    <property type="entry name" value="TOP1Ac"/>
    <property type="match status" value="1"/>
</dbReference>
<dbReference type="EC" id="5.6.2.1" evidence="3"/>
<dbReference type="GO" id="GO:0006281">
    <property type="term" value="P:DNA repair"/>
    <property type="evidence" value="ECO:0007669"/>
    <property type="project" value="TreeGrafter"/>
</dbReference>
<evidence type="ECO:0000256" key="7">
    <source>
        <dbReference type="ARBA" id="ARBA00030003"/>
    </source>
</evidence>
<dbReference type="InterPro" id="IPR000380">
    <property type="entry name" value="Topo_IA"/>
</dbReference>
<dbReference type="InterPro" id="IPR034144">
    <property type="entry name" value="TOPRIM_TopoIII"/>
</dbReference>
<dbReference type="GO" id="GO:0043597">
    <property type="term" value="C:cytoplasmic replication fork"/>
    <property type="evidence" value="ECO:0007669"/>
    <property type="project" value="TreeGrafter"/>
</dbReference>
<keyword evidence="14" id="KW-1185">Reference proteome</keyword>
<dbReference type="SMART" id="SM00436">
    <property type="entry name" value="TOP1Bc"/>
    <property type="match status" value="1"/>
</dbReference>
<dbReference type="GO" id="GO:0003917">
    <property type="term" value="F:DNA topoisomerase type I (single strand cut, ATP-independent) activity"/>
    <property type="evidence" value="ECO:0007669"/>
    <property type="project" value="UniProtKB-EC"/>
</dbReference>
<keyword evidence="5" id="KW-0238">DNA-binding</keyword>
<dbReference type="Proteomes" id="UP000030635">
    <property type="component" value="Chromosome"/>
</dbReference>
<keyword evidence="4" id="KW-0799">Topoisomerase</keyword>
<dbReference type="SMART" id="SM00437">
    <property type="entry name" value="TOP1Ac"/>
    <property type="match status" value="1"/>
</dbReference>
<dbReference type="OrthoDB" id="9803554at2"/>
<protein>
    <recommendedName>
        <fullName evidence="3">DNA topoisomerase</fullName>
        <ecNumber evidence="3">5.6.2.1</ecNumber>
    </recommendedName>
    <alternativeName>
        <fullName evidence="10">Omega-protein</fullName>
    </alternativeName>
    <alternativeName>
        <fullName evidence="9">Relaxing enzyme</fullName>
    </alternativeName>
    <alternativeName>
        <fullName evidence="7">Swivelase</fullName>
    </alternativeName>
    <alternativeName>
        <fullName evidence="8">Untwisting enzyme</fullName>
    </alternativeName>
</protein>
<accession>A0A0A7FY20</accession>
<dbReference type="KEGG" id="cbv:U729_2004"/>
<name>A0A0A7FY20_9CLOT</name>
<evidence type="ECO:0000256" key="5">
    <source>
        <dbReference type="ARBA" id="ARBA00023125"/>
    </source>
</evidence>
<comment type="catalytic activity">
    <reaction evidence="1">
        <text>ATP-independent breakage of single-stranded DNA, followed by passage and rejoining.</text>
        <dbReference type="EC" id="5.6.2.1"/>
    </reaction>
</comment>
<keyword evidence="6 13" id="KW-0413">Isomerase</keyword>
<dbReference type="InterPro" id="IPR006171">
    <property type="entry name" value="TOPRIM_dom"/>
</dbReference>
<sequence length="719" mass="83275">MKKVIIAEKPSVAKNIADAFKIKTRRDGYFEGEEYLVTWAFGHLLQLYDAKDYDENMRSWKLNKFPFIPEEFKYKIKVDSKNRSITDKGAQKQLNIIRSLIDRDDVDSIISATDFDREGQVIADEIFLYFNEKKPVYRLLLNEWTQTEVKKGMENLKNNSEMKSLQDAGIGRQWADWIIGINLTSVATIKYNFNDDKILNIGRVLLPTLKIIYDRDKEIENFKATTYYKLACKFKTKNNDEYDGLYYENDSEKFENRDVLKNISKKLQGKTAEIVDKQTEKKKEYPPFLFNLSNLQGYVTSKYKGWTSDKVLKVAQSLYEKKFITYPRTGSIALEESLVDRTKKVLETLKKGLLYEEQIKFTKSKRVFDNSKVESHSAIVPTYIKPTKLSVDEKVVYEAIKNRFIMQFMKVAEFEETKITHKVYDEEIKGIFISKGKVQLEEGWRVVEKIESKDTILPMVELKEVVDVTSNKINSVTKKPPKKHTEKTLLRVMETCGKSFKDEEDSSEMMESILSGFSIGTPATRAETIKKLIDVGYIETKGKSLTCTELGRTIVEIFPAKELLDLEYTGRLEKTLSDIEKGKVKKEEFLNLIKNFTVDSVNLIKNDTSMLSKFKVELPEDVEEIGKCPQCGNPVIEGEKGFGCSNWKNGCKYTIWKDDKYITSFGKTVSKEMVSLLLKNGKVGFRNLKSKKGNVFSAYFRYEKDEKTGYFNWKIEFIK</sequence>
<evidence type="ECO:0000256" key="1">
    <source>
        <dbReference type="ARBA" id="ARBA00000213"/>
    </source>
</evidence>
<dbReference type="RefSeq" id="WP_039314343.1">
    <property type="nucleotide sequence ID" value="NZ_CP006905.1"/>
</dbReference>
<dbReference type="InterPro" id="IPR003601">
    <property type="entry name" value="Topo_IA_2"/>
</dbReference>
<dbReference type="eggNOG" id="COG0550">
    <property type="taxonomic scope" value="Bacteria"/>
</dbReference>
<evidence type="ECO:0000256" key="4">
    <source>
        <dbReference type="ARBA" id="ARBA00023029"/>
    </source>
</evidence>
<dbReference type="SMART" id="SM00493">
    <property type="entry name" value="TOPRIM"/>
    <property type="match status" value="1"/>
</dbReference>
<dbReference type="Gene3D" id="2.70.20.10">
    <property type="entry name" value="Topoisomerase I, domain 3"/>
    <property type="match status" value="1"/>
</dbReference>
<dbReference type="GO" id="GO:0006310">
    <property type="term" value="P:DNA recombination"/>
    <property type="evidence" value="ECO:0007669"/>
    <property type="project" value="TreeGrafter"/>
</dbReference>
<evidence type="ECO:0000256" key="6">
    <source>
        <dbReference type="ARBA" id="ARBA00023235"/>
    </source>
</evidence>
<dbReference type="GO" id="GO:0006265">
    <property type="term" value="P:DNA topological change"/>
    <property type="evidence" value="ECO:0007669"/>
    <property type="project" value="InterPro"/>
</dbReference>
<feature type="domain" description="Toprim" evidence="11">
    <location>
        <begin position="2"/>
        <end position="142"/>
    </location>
</feature>
<evidence type="ECO:0000259" key="12">
    <source>
        <dbReference type="PROSITE" id="PS52039"/>
    </source>
</evidence>
<evidence type="ECO:0000256" key="9">
    <source>
        <dbReference type="ARBA" id="ARBA00032235"/>
    </source>
</evidence>
<feature type="domain" description="Topo IA-type catalytic" evidence="12">
    <location>
        <begin position="162"/>
        <end position="601"/>
    </location>
</feature>
<evidence type="ECO:0000256" key="3">
    <source>
        <dbReference type="ARBA" id="ARBA00012891"/>
    </source>
</evidence>
<gene>
    <name evidence="13" type="ORF">U729_2004</name>
</gene>
<dbReference type="AlphaFoldDB" id="A0A0A7FY20"/>
<reference evidence="13 14" key="1">
    <citation type="journal article" date="2015" name="Infect. Genet. Evol.">
        <title>Genomic sequences of six botulinum neurotoxin-producing strains representing three clostridial species illustrate the mobility and diversity of botulinum neurotoxin genes.</title>
        <authorList>
            <person name="Smith T.J."/>
            <person name="Hill K.K."/>
            <person name="Xie G."/>
            <person name="Foley B.T."/>
            <person name="Williamson C.H."/>
            <person name="Foster J.T."/>
            <person name="Johnson S.L."/>
            <person name="Chertkov O."/>
            <person name="Teshima H."/>
            <person name="Gibbons H.S."/>
            <person name="Johnsky L.A."/>
            <person name="Karavis M.A."/>
            <person name="Smith L.A."/>
        </authorList>
    </citation>
    <scope>NUCLEOTIDE SEQUENCE [LARGE SCALE GENOMIC DNA]</scope>
    <source>
        <strain evidence="13">Sullivan</strain>
    </source>
</reference>